<sequence>MLSLTAMPAPADAWPHDRVGEFRIGDVVDITGFGPEWDVSDGGNRAECARLHGGTLPAGVGMMLIDGRVARFEVGLDGNAESETQPDAPFGLRVGMSLRYAARLFPNEPLDLDFHKYAWPPGVYLSWLDEKRNRGVRVEVPDDTVTVILWGLADAITLSEGCV</sequence>
<keyword evidence="2" id="KW-1185">Reference proteome</keyword>
<evidence type="ECO:0000313" key="1">
    <source>
        <dbReference type="EMBL" id="MEF3082986.1"/>
    </source>
</evidence>
<organism evidence="1 2">
    <name type="scientific">Luteimonas flava</name>
    <dbReference type="NCBI Taxonomy" id="3115822"/>
    <lineage>
        <taxon>Bacteria</taxon>
        <taxon>Pseudomonadati</taxon>
        <taxon>Pseudomonadota</taxon>
        <taxon>Gammaproteobacteria</taxon>
        <taxon>Lysobacterales</taxon>
        <taxon>Lysobacteraceae</taxon>
        <taxon>Luteimonas</taxon>
    </lineage>
</organism>
<dbReference type="RefSeq" id="WP_332078681.1">
    <property type="nucleotide sequence ID" value="NZ_JAZHBM010000002.1"/>
</dbReference>
<accession>A0ABU7WIJ3</accession>
<comment type="caution">
    <text evidence="1">The sequence shown here is derived from an EMBL/GenBank/DDBJ whole genome shotgun (WGS) entry which is preliminary data.</text>
</comment>
<gene>
    <name evidence="1" type="ORF">V3391_12295</name>
</gene>
<reference evidence="1 2" key="1">
    <citation type="submission" date="2024-01" db="EMBL/GenBank/DDBJ databases">
        <title>Novel species of the genus Luteimonas isolated from rivers.</title>
        <authorList>
            <person name="Lu H."/>
        </authorList>
    </citation>
    <scope>NUCLEOTIDE SEQUENCE [LARGE SCALE GENOMIC DNA]</scope>
    <source>
        <strain evidence="1 2">SMYT11W</strain>
    </source>
</reference>
<dbReference type="Proteomes" id="UP001358324">
    <property type="component" value="Unassembled WGS sequence"/>
</dbReference>
<name>A0ABU7WIJ3_9GAMM</name>
<proteinExistence type="predicted"/>
<evidence type="ECO:0000313" key="2">
    <source>
        <dbReference type="Proteomes" id="UP001358324"/>
    </source>
</evidence>
<protein>
    <submittedName>
        <fullName evidence="1">Uncharacterized protein</fullName>
    </submittedName>
</protein>
<dbReference type="EMBL" id="JAZHBM010000002">
    <property type="protein sequence ID" value="MEF3082986.1"/>
    <property type="molecule type" value="Genomic_DNA"/>
</dbReference>